<keyword evidence="8" id="KW-1185">Reference proteome</keyword>
<dbReference type="PANTHER" id="PTHR26451">
    <property type="entry name" value="G_PROTEIN_RECEP_F1_2 DOMAIN-CONTAINING PROTEIN"/>
    <property type="match status" value="1"/>
</dbReference>
<feature type="transmembrane region" description="Helical" evidence="5">
    <location>
        <begin position="177"/>
        <end position="196"/>
    </location>
</feature>
<dbReference type="InterPro" id="IPR052921">
    <property type="entry name" value="GPCR1_Superfamily_Member"/>
</dbReference>
<evidence type="ECO:0000313" key="8">
    <source>
        <dbReference type="Proteomes" id="UP000472267"/>
    </source>
</evidence>
<feature type="transmembrane region" description="Helical" evidence="5">
    <location>
        <begin position="118"/>
        <end position="142"/>
    </location>
</feature>
<dbReference type="GO" id="GO:0004930">
    <property type="term" value="F:G protein-coupled receptor activity"/>
    <property type="evidence" value="ECO:0007669"/>
    <property type="project" value="InterPro"/>
</dbReference>
<dbReference type="PRINTS" id="PR00237">
    <property type="entry name" value="GPCRRHODOPSN"/>
</dbReference>
<reference evidence="7" key="2">
    <citation type="submission" date="2025-08" db="UniProtKB">
        <authorList>
            <consortium name="Ensembl"/>
        </authorList>
    </citation>
    <scope>IDENTIFICATION</scope>
</reference>
<dbReference type="Gene3D" id="1.20.1070.10">
    <property type="entry name" value="Rhodopsin 7-helix transmembrane proteins"/>
    <property type="match status" value="1"/>
</dbReference>
<dbReference type="GO" id="GO:0016020">
    <property type="term" value="C:membrane"/>
    <property type="evidence" value="ECO:0007669"/>
    <property type="project" value="UniProtKB-SubCell"/>
</dbReference>
<dbReference type="GO" id="GO:0004984">
    <property type="term" value="F:olfactory receptor activity"/>
    <property type="evidence" value="ECO:0007669"/>
    <property type="project" value="TreeGrafter"/>
</dbReference>
<protein>
    <submittedName>
        <fullName evidence="7">Odorant receptor 131-2-like</fullName>
    </submittedName>
</protein>
<reference evidence="7" key="1">
    <citation type="submission" date="2019-06" db="EMBL/GenBank/DDBJ databases">
        <authorList>
            <consortium name="Wellcome Sanger Institute Data Sharing"/>
        </authorList>
    </citation>
    <scope>NUCLEOTIDE SEQUENCE [LARGE SCALE GENOMIC DNA]</scope>
</reference>
<evidence type="ECO:0000313" key="7">
    <source>
        <dbReference type="Ensembl" id="ENSSFAP00005021200.1"/>
    </source>
</evidence>
<comment type="subcellular location">
    <subcellularLocation>
        <location evidence="1">Membrane</location>
    </subcellularLocation>
</comment>
<evidence type="ECO:0000256" key="1">
    <source>
        <dbReference type="ARBA" id="ARBA00004370"/>
    </source>
</evidence>
<feature type="domain" description="G-protein coupled receptors family 1 profile" evidence="6">
    <location>
        <begin position="19"/>
        <end position="268"/>
    </location>
</feature>
<evidence type="ECO:0000259" key="6">
    <source>
        <dbReference type="PROSITE" id="PS50262"/>
    </source>
</evidence>
<name>A0A672GVY5_SALFA</name>
<dbReference type="InParanoid" id="A0A672GVY5"/>
<dbReference type="CDD" id="cd00637">
    <property type="entry name" value="7tm_classA_rhodopsin-like"/>
    <property type="match status" value="1"/>
</dbReference>
<evidence type="ECO:0000256" key="4">
    <source>
        <dbReference type="ARBA" id="ARBA00023136"/>
    </source>
</evidence>
<sequence length="294" mass="34108">MINEEVFLVQVLIAVFLFINIVLLTTFFMKEVFYTTMRYIFFATTLMSDCLILVLTDILLLQVYFSSKMQTGPCCFLIILSILYTLVTPFTLTAMSLERYVAICMPLRHAELCSPRSTLNCILIIHCLSSLPCIITFAIVFASAPLSFYQQNVLCSLQVFTFHMWQNELRAAINQFYFINMCITIIYCYVQIMKVAKTASGEDKKSVWKGIKTVALHAFQLLLCLIQLWCPFIENAVFKINKKVFVIIRYFNYIVFYLASRCLSPLVYGLRDESFYLALKHYALLGFRGKRCFH</sequence>
<feature type="transmembrane region" description="Helical" evidence="5">
    <location>
        <begin position="40"/>
        <end position="64"/>
    </location>
</feature>
<accession>A0A672GVY5</accession>
<dbReference type="AlphaFoldDB" id="A0A672GVY5"/>
<organism evidence="7 8">
    <name type="scientific">Salarias fasciatus</name>
    <name type="common">Jewelled blenny</name>
    <name type="synonym">Blennius fasciatus</name>
    <dbReference type="NCBI Taxonomy" id="181472"/>
    <lineage>
        <taxon>Eukaryota</taxon>
        <taxon>Metazoa</taxon>
        <taxon>Chordata</taxon>
        <taxon>Craniata</taxon>
        <taxon>Vertebrata</taxon>
        <taxon>Euteleostomi</taxon>
        <taxon>Actinopterygii</taxon>
        <taxon>Neopterygii</taxon>
        <taxon>Teleostei</taxon>
        <taxon>Neoteleostei</taxon>
        <taxon>Acanthomorphata</taxon>
        <taxon>Ovalentaria</taxon>
        <taxon>Blenniimorphae</taxon>
        <taxon>Blenniiformes</taxon>
        <taxon>Blennioidei</taxon>
        <taxon>Blenniidae</taxon>
        <taxon>Salariinae</taxon>
        <taxon>Salarias</taxon>
    </lineage>
</organism>
<dbReference type="Pfam" id="PF00001">
    <property type="entry name" value="7tm_1"/>
    <property type="match status" value="1"/>
</dbReference>
<proteinExistence type="predicted"/>
<dbReference type="PROSITE" id="PS50262">
    <property type="entry name" value="G_PROTEIN_RECEP_F1_2"/>
    <property type="match status" value="1"/>
</dbReference>
<dbReference type="GO" id="GO:0005549">
    <property type="term" value="F:odorant binding"/>
    <property type="evidence" value="ECO:0007669"/>
    <property type="project" value="TreeGrafter"/>
</dbReference>
<dbReference type="InterPro" id="IPR017452">
    <property type="entry name" value="GPCR_Rhodpsn_7TM"/>
</dbReference>
<dbReference type="OMA" id="EMFIFHR"/>
<dbReference type="Ensembl" id="ENSSFAT00005022071.1">
    <property type="protein sequence ID" value="ENSSFAP00005021200.1"/>
    <property type="gene ID" value="ENSSFAG00005011045.1"/>
</dbReference>
<dbReference type="PANTHER" id="PTHR26451:SF886">
    <property type="entry name" value="GROWTH HORMONE SECRETAGOGUE RECEPTOR TYPE 1-LIKE-RELATED"/>
    <property type="match status" value="1"/>
</dbReference>
<dbReference type="FunFam" id="1.20.1070.10:FF:000096">
    <property type="entry name" value="Odorant receptor 131-2"/>
    <property type="match status" value="1"/>
</dbReference>
<feature type="transmembrane region" description="Helical" evidence="5">
    <location>
        <begin position="6"/>
        <end position="28"/>
    </location>
</feature>
<gene>
    <name evidence="7" type="primary">LOC115400073</name>
</gene>
<feature type="transmembrane region" description="Helical" evidence="5">
    <location>
        <begin position="250"/>
        <end position="270"/>
    </location>
</feature>
<dbReference type="Proteomes" id="UP000472267">
    <property type="component" value="Chromosome 14"/>
</dbReference>
<dbReference type="FunCoup" id="A0A672GVY5">
    <property type="interactions" value="22"/>
</dbReference>
<feature type="transmembrane region" description="Helical" evidence="5">
    <location>
        <begin position="76"/>
        <end position="97"/>
    </location>
</feature>
<keyword evidence="2 5" id="KW-0812">Transmembrane</keyword>
<feature type="transmembrane region" description="Helical" evidence="5">
    <location>
        <begin position="216"/>
        <end position="238"/>
    </location>
</feature>
<evidence type="ECO:0000256" key="3">
    <source>
        <dbReference type="ARBA" id="ARBA00022989"/>
    </source>
</evidence>
<dbReference type="InterPro" id="IPR000276">
    <property type="entry name" value="GPCR_Rhodpsn"/>
</dbReference>
<evidence type="ECO:0000256" key="5">
    <source>
        <dbReference type="SAM" id="Phobius"/>
    </source>
</evidence>
<dbReference type="SUPFAM" id="SSF81321">
    <property type="entry name" value="Family A G protein-coupled receptor-like"/>
    <property type="match status" value="1"/>
</dbReference>
<keyword evidence="4 5" id="KW-0472">Membrane</keyword>
<keyword evidence="3 5" id="KW-1133">Transmembrane helix</keyword>
<evidence type="ECO:0000256" key="2">
    <source>
        <dbReference type="ARBA" id="ARBA00022692"/>
    </source>
</evidence>
<reference evidence="7" key="3">
    <citation type="submission" date="2025-09" db="UniProtKB">
        <authorList>
            <consortium name="Ensembl"/>
        </authorList>
    </citation>
    <scope>IDENTIFICATION</scope>
</reference>